<dbReference type="EMBL" id="JH603170">
    <property type="protein sequence ID" value="EIC19587.1"/>
    <property type="molecule type" value="Genomic_DNA"/>
</dbReference>
<dbReference type="HOGENOM" id="CLU_1427415_0_0_6"/>
<evidence type="ECO:0008006" key="3">
    <source>
        <dbReference type="Google" id="ProtNLM"/>
    </source>
</evidence>
<gene>
    <name evidence="1" type="ORF">Thi970DRAFT_03167</name>
</gene>
<evidence type="ECO:0000313" key="1">
    <source>
        <dbReference type="EMBL" id="EIC19587.1"/>
    </source>
</evidence>
<reference evidence="2" key="1">
    <citation type="submission" date="2011-06" db="EMBL/GenBank/DDBJ databases">
        <authorList>
            <consortium name="US DOE Joint Genome Institute (JGI-PGF)"/>
            <person name="Lucas S."/>
            <person name="Han J."/>
            <person name="Lapidus A."/>
            <person name="Cheng J.-F."/>
            <person name="Goodwin L."/>
            <person name="Pitluck S."/>
            <person name="Peters L."/>
            <person name="Land M.L."/>
            <person name="Hauser L."/>
            <person name="Vogl K."/>
            <person name="Liu Z."/>
            <person name="Overmann J."/>
            <person name="Frigaard N.-U."/>
            <person name="Bryant D.A."/>
            <person name="Woyke T.J."/>
        </authorList>
    </citation>
    <scope>NUCLEOTIDE SEQUENCE [LARGE SCALE GENOMIC DNA]</scope>
    <source>
        <strain evidence="2">970</strain>
    </source>
</reference>
<protein>
    <recommendedName>
        <fullName evidence="3">DUF429 domain-containing protein</fullName>
    </recommendedName>
</protein>
<evidence type="ECO:0000313" key="2">
    <source>
        <dbReference type="Proteomes" id="UP000002964"/>
    </source>
</evidence>
<sequence>MPQFERYFGIDYSGAETPAKSLKGLRLYSATRTEPPANILPPPSPRKYWTRRGLAQYLAERLAEERPTLVGIDHAFSFPLAYFEAHHLPLDWPAFLADFQLHWPTDQDIYVDFVRYGDVGRWAERVFTLYVASKQLASITTFPKNIFHPPSYLQLLIRELFRPGGNHQIKDLRGVLHCLHPNTLRHLDTL</sequence>
<name>H8Z5V3_9GAMM</name>
<proteinExistence type="predicted"/>
<dbReference type="Proteomes" id="UP000002964">
    <property type="component" value="Unassembled WGS sequence"/>
</dbReference>
<dbReference type="eggNOG" id="ENOG502Z8PI">
    <property type="taxonomic scope" value="Bacteria"/>
</dbReference>
<keyword evidence="2" id="KW-1185">Reference proteome</keyword>
<dbReference type="STRING" id="631362.Thi970DRAFT_03167"/>
<organism evidence="1 2">
    <name type="scientific">Thiorhodovibrio frisius</name>
    <dbReference type="NCBI Taxonomy" id="631362"/>
    <lineage>
        <taxon>Bacteria</taxon>
        <taxon>Pseudomonadati</taxon>
        <taxon>Pseudomonadota</taxon>
        <taxon>Gammaproteobacteria</taxon>
        <taxon>Chromatiales</taxon>
        <taxon>Chromatiaceae</taxon>
        <taxon>Thiorhodovibrio</taxon>
    </lineage>
</organism>
<accession>H8Z5V3</accession>
<dbReference type="AlphaFoldDB" id="H8Z5V3"/>
<reference evidence="1 2" key="2">
    <citation type="submission" date="2011-11" db="EMBL/GenBank/DDBJ databases">
        <authorList>
            <consortium name="US DOE Joint Genome Institute"/>
            <person name="Lucas S."/>
            <person name="Han J."/>
            <person name="Lapidus A."/>
            <person name="Cheng J.-F."/>
            <person name="Goodwin L."/>
            <person name="Pitluck S."/>
            <person name="Peters L."/>
            <person name="Ovchinnikova G."/>
            <person name="Zhang X."/>
            <person name="Detter J.C."/>
            <person name="Han C."/>
            <person name="Tapia R."/>
            <person name="Land M."/>
            <person name="Hauser L."/>
            <person name="Kyrpides N."/>
            <person name="Ivanova N."/>
            <person name="Pagani I."/>
            <person name="Vogl K."/>
            <person name="Liu Z."/>
            <person name="Overmann J."/>
            <person name="Frigaard N.-U."/>
            <person name="Bryant D."/>
            <person name="Woyke T."/>
        </authorList>
    </citation>
    <scope>NUCLEOTIDE SEQUENCE [LARGE SCALE GENOMIC DNA]</scope>
    <source>
        <strain evidence="1 2">970</strain>
    </source>
</reference>